<dbReference type="Pfam" id="PF20932">
    <property type="entry name" value="Dicer_dsRBD"/>
    <property type="match status" value="1"/>
</dbReference>
<dbReference type="PROSITE" id="PS50137">
    <property type="entry name" value="DS_RBD"/>
    <property type="match status" value="1"/>
</dbReference>
<dbReference type="InterPro" id="IPR044441">
    <property type="entry name" value="DICER_DSRM"/>
</dbReference>
<evidence type="ECO:0000313" key="8">
    <source>
        <dbReference type="EMBL" id="PFX27171.1"/>
    </source>
</evidence>
<dbReference type="InterPro" id="IPR000999">
    <property type="entry name" value="RNase_III_dom"/>
</dbReference>
<dbReference type="EMBL" id="LSMT01000109">
    <property type="protein sequence ID" value="PFX27171.1"/>
    <property type="molecule type" value="Genomic_DNA"/>
</dbReference>
<dbReference type="InterPro" id="IPR014720">
    <property type="entry name" value="dsRBD_dom"/>
</dbReference>
<feature type="domain" description="DRBM" evidence="6">
    <location>
        <begin position="498"/>
        <end position="520"/>
    </location>
</feature>
<dbReference type="GO" id="GO:0005737">
    <property type="term" value="C:cytoplasm"/>
    <property type="evidence" value="ECO:0007669"/>
    <property type="project" value="TreeGrafter"/>
</dbReference>
<evidence type="ECO:0000313" key="9">
    <source>
        <dbReference type="Proteomes" id="UP000225706"/>
    </source>
</evidence>
<dbReference type="GO" id="GO:0004525">
    <property type="term" value="F:ribonuclease III activity"/>
    <property type="evidence" value="ECO:0007669"/>
    <property type="project" value="InterPro"/>
</dbReference>
<dbReference type="GO" id="GO:0031054">
    <property type="term" value="P:pre-miRNA processing"/>
    <property type="evidence" value="ECO:0007669"/>
    <property type="project" value="InterPro"/>
</dbReference>
<dbReference type="SUPFAM" id="SSF69065">
    <property type="entry name" value="RNase III domain-like"/>
    <property type="match status" value="2"/>
</dbReference>
<dbReference type="OrthoDB" id="2392202at2759"/>
<evidence type="ECO:0000259" key="7">
    <source>
        <dbReference type="PROSITE" id="PS50142"/>
    </source>
</evidence>
<dbReference type="GO" id="GO:0006309">
    <property type="term" value="P:apoptotic DNA fragmentation"/>
    <property type="evidence" value="ECO:0007669"/>
    <property type="project" value="TreeGrafter"/>
</dbReference>
<dbReference type="Gene3D" id="1.10.1520.10">
    <property type="entry name" value="Ribonuclease III domain"/>
    <property type="match status" value="2"/>
</dbReference>
<gene>
    <name evidence="8" type="primary">Dcr-1</name>
    <name evidence="8" type="ORF">AWC38_SpisGene8146</name>
</gene>
<dbReference type="GO" id="GO:0003723">
    <property type="term" value="F:RNA binding"/>
    <property type="evidence" value="ECO:0007669"/>
    <property type="project" value="UniProtKB-UniRule"/>
</dbReference>
<dbReference type="InterPro" id="IPR036389">
    <property type="entry name" value="RNase_III_sf"/>
</dbReference>
<evidence type="ECO:0000256" key="2">
    <source>
        <dbReference type="ARBA" id="ARBA00022801"/>
    </source>
</evidence>
<protein>
    <submittedName>
        <fullName evidence="8">Endoribonuclease Dcr-1</fullName>
    </submittedName>
</protein>
<evidence type="ECO:0000259" key="6">
    <source>
        <dbReference type="PROSITE" id="PS50137"/>
    </source>
</evidence>
<dbReference type="Pfam" id="PF00636">
    <property type="entry name" value="Ribonuclease_3"/>
    <property type="match status" value="2"/>
</dbReference>
<dbReference type="FunFam" id="1.10.1520.10:FF:000005">
    <property type="entry name" value="Putative endoribonuclease dicer"/>
    <property type="match status" value="1"/>
</dbReference>
<dbReference type="STRING" id="50429.A0A2B4SBB2"/>
<keyword evidence="2" id="KW-0378">Hydrolase</keyword>
<organism evidence="8 9">
    <name type="scientific">Stylophora pistillata</name>
    <name type="common">Smooth cauliflower coral</name>
    <dbReference type="NCBI Taxonomy" id="50429"/>
    <lineage>
        <taxon>Eukaryota</taxon>
        <taxon>Metazoa</taxon>
        <taxon>Cnidaria</taxon>
        <taxon>Anthozoa</taxon>
        <taxon>Hexacorallia</taxon>
        <taxon>Scleractinia</taxon>
        <taxon>Astrocoeniina</taxon>
        <taxon>Pocilloporidae</taxon>
        <taxon>Stylophora</taxon>
    </lineage>
</organism>
<comment type="caution">
    <text evidence="8">The sequence shown here is derived from an EMBL/GenBank/DDBJ whole genome shotgun (WGS) entry which is preliminary data.</text>
</comment>
<feature type="domain" description="RNase III" evidence="7">
    <location>
        <begin position="18"/>
        <end position="204"/>
    </location>
</feature>
<name>A0A2B4SBB2_STYPI</name>
<dbReference type="PANTHER" id="PTHR14950">
    <property type="entry name" value="DICER-RELATED"/>
    <property type="match status" value="1"/>
</dbReference>
<dbReference type="GO" id="GO:0005634">
    <property type="term" value="C:nucleus"/>
    <property type="evidence" value="ECO:0007669"/>
    <property type="project" value="TreeGrafter"/>
</dbReference>
<evidence type="ECO:0000256" key="3">
    <source>
        <dbReference type="ARBA" id="ARBA00022842"/>
    </source>
</evidence>
<feature type="domain" description="RNase III" evidence="7">
    <location>
        <begin position="274"/>
        <end position="432"/>
    </location>
</feature>
<dbReference type="GO" id="GO:0004530">
    <property type="term" value="F:deoxyribonuclease I activity"/>
    <property type="evidence" value="ECO:0007669"/>
    <property type="project" value="TreeGrafter"/>
</dbReference>
<reference evidence="9" key="1">
    <citation type="journal article" date="2017" name="bioRxiv">
        <title>Comparative analysis of the genomes of Stylophora pistillata and Acropora digitifera provides evidence for extensive differences between species of corals.</title>
        <authorList>
            <person name="Voolstra C.R."/>
            <person name="Li Y."/>
            <person name="Liew Y.J."/>
            <person name="Baumgarten S."/>
            <person name="Zoccola D."/>
            <person name="Flot J.-F."/>
            <person name="Tambutte S."/>
            <person name="Allemand D."/>
            <person name="Aranda M."/>
        </authorList>
    </citation>
    <scope>NUCLEOTIDE SEQUENCE [LARGE SCALE GENOMIC DNA]</scope>
</reference>
<evidence type="ECO:0000256" key="5">
    <source>
        <dbReference type="PROSITE-ProRule" id="PRU00266"/>
    </source>
</evidence>
<dbReference type="PROSITE" id="PS00517">
    <property type="entry name" value="RNASE_3_1"/>
    <property type="match status" value="1"/>
</dbReference>
<evidence type="ECO:0000256" key="1">
    <source>
        <dbReference type="ARBA" id="ARBA00022723"/>
    </source>
</evidence>
<dbReference type="GO" id="GO:0046872">
    <property type="term" value="F:metal ion binding"/>
    <property type="evidence" value="ECO:0007669"/>
    <property type="project" value="UniProtKB-KW"/>
</dbReference>
<keyword evidence="4 5" id="KW-0694">RNA-binding</keyword>
<keyword evidence="1" id="KW-0479">Metal-binding</keyword>
<dbReference type="PANTHER" id="PTHR14950:SF37">
    <property type="entry name" value="ENDORIBONUCLEASE DICER"/>
    <property type="match status" value="1"/>
</dbReference>
<dbReference type="CDD" id="cd00593">
    <property type="entry name" value="RIBOc"/>
    <property type="match status" value="2"/>
</dbReference>
<sequence>MEVEDNALDFVNDDDALFSDIRSMFRYSSSCAKHPDSFLVLQAVTTTHSGDAFNLERLEMLGDSFLKLAVSLHLFCTYSDKDEGKLTRRKTNQISNLALYRAAAKKSLGEYLQSTQLARDVWCPTGCQFGDVPPNRTTGSSAMEVDSGDTVEAMEVDETCESGKKRKLTPTENLRQKCNTQMIADKSVADCVEGLIGAYLISCGYLGALRFMKFLGLKILPEVDSDDGIDSLAENSKSGCYARFWPDQTNVTATQGKGDMVSRLTSGLENFENKAISYNFHQKLYLVEALTHASYHENRVTPSYERLEFLGDALLDFLVTQHLYFRRVNLSPGQLTDIRQALVNNNIFATLAVEHDYHKFLKHMSPKWFQTVKNFIDRVEDEAEERKHNRPQTVTADPFIIVSEEEEEGIEAPKVLGDIFESVAGAIFLDSGMDLTKTWGVYYRMMKPYIDHYSVNIPRNPIRHVYEEDERADFGKAKTLDDGKIQCTLRVHWGEFNGKGTNMKIAKATAAKLAIERLEKKSLQEHSAVYEED</sequence>
<accession>A0A2B4SBB2</accession>
<evidence type="ECO:0000256" key="4">
    <source>
        <dbReference type="ARBA" id="ARBA00022884"/>
    </source>
</evidence>
<dbReference type="GO" id="GO:0030422">
    <property type="term" value="P:siRNA processing"/>
    <property type="evidence" value="ECO:0007669"/>
    <property type="project" value="InterPro"/>
</dbReference>
<keyword evidence="9" id="KW-1185">Reference proteome</keyword>
<dbReference type="PROSITE" id="PS50142">
    <property type="entry name" value="RNASE_3_2"/>
    <property type="match status" value="2"/>
</dbReference>
<dbReference type="SMART" id="SM00535">
    <property type="entry name" value="RIBOc"/>
    <property type="match status" value="2"/>
</dbReference>
<dbReference type="Proteomes" id="UP000225706">
    <property type="component" value="Unassembled WGS sequence"/>
</dbReference>
<dbReference type="AlphaFoldDB" id="A0A2B4SBB2"/>
<keyword evidence="3" id="KW-0460">Magnesium</keyword>
<proteinExistence type="predicted"/>
<dbReference type="Gene3D" id="3.30.160.20">
    <property type="match status" value="1"/>
</dbReference>